<dbReference type="RefSeq" id="WP_290253132.1">
    <property type="nucleotide sequence ID" value="NZ_JAUGQQ010000001.1"/>
</dbReference>
<reference evidence="10 11" key="1">
    <citation type="submission" date="2023-06" db="EMBL/GenBank/DDBJ databases">
        <authorList>
            <person name="Ye Y.-Q."/>
            <person name="Du Z.-J."/>
        </authorList>
    </citation>
    <scope>NUCLEOTIDE SEQUENCE [LARGE SCALE GENOMIC DNA]</scope>
    <source>
        <strain evidence="10 11">SDUM287046</strain>
    </source>
</reference>
<dbReference type="Pfam" id="PF12704">
    <property type="entry name" value="MacB_PCD"/>
    <property type="match status" value="1"/>
</dbReference>
<dbReference type="Pfam" id="PF02687">
    <property type="entry name" value="FtsX"/>
    <property type="match status" value="1"/>
</dbReference>
<dbReference type="InterPro" id="IPR025857">
    <property type="entry name" value="MacB_PCD"/>
</dbReference>
<dbReference type="PANTHER" id="PTHR30489:SF0">
    <property type="entry name" value="LIPOPROTEIN-RELEASING SYSTEM TRANSMEMBRANE PROTEIN LOLE"/>
    <property type="match status" value="1"/>
</dbReference>
<feature type="transmembrane region" description="Helical" evidence="7">
    <location>
        <begin position="371"/>
        <end position="391"/>
    </location>
</feature>
<dbReference type="InterPro" id="IPR051447">
    <property type="entry name" value="Lipoprotein-release_system"/>
</dbReference>
<evidence type="ECO:0000256" key="3">
    <source>
        <dbReference type="ARBA" id="ARBA00022475"/>
    </source>
</evidence>
<organism evidence="10 11">
    <name type="scientific">Aequorivita aurantiaca</name>
    <dbReference type="NCBI Taxonomy" id="3053356"/>
    <lineage>
        <taxon>Bacteria</taxon>
        <taxon>Pseudomonadati</taxon>
        <taxon>Bacteroidota</taxon>
        <taxon>Flavobacteriia</taxon>
        <taxon>Flavobacteriales</taxon>
        <taxon>Flavobacteriaceae</taxon>
        <taxon>Aequorivita</taxon>
    </lineage>
</organism>
<evidence type="ECO:0000256" key="4">
    <source>
        <dbReference type="ARBA" id="ARBA00022692"/>
    </source>
</evidence>
<evidence type="ECO:0000256" key="1">
    <source>
        <dbReference type="ARBA" id="ARBA00004651"/>
    </source>
</evidence>
<comment type="subcellular location">
    <subcellularLocation>
        <location evidence="1">Cell membrane</location>
        <topology evidence="1">Multi-pass membrane protein</topology>
    </subcellularLocation>
</comment>
<keyword evidence="11" id="KW-1185">Reference proteome</keyword>
<evidence type="ECO:0000313" key="10">
    <source>
        <dbReference type="EMBL" id="MDN3723054.1"/>
    </source>
</evidence>
<evidence type="ECO:0000313" key="11">
    <source>
        <dbReference type="Proteomes" id="UP001244787"/>
    </source>
</evidence>
<keyword evidence="5 7" id="KW-1133">Transmembrane helix</keyword>
<feature type="domain" description="MacB-like periplasmic core" evidence="9">
    <location>
        <begin position="25"/>
        <end position="248"/>
    </location>
</feature>
<evidence type="ECO:0000256" key="2">
    <source>
        <dbReference type="ARBA" id="ARBA00005236"/>
    </source>
</evidence>
<comment type="caution">
    <text evidence="10">The sequence shown here is derived from an EMBL/GenBank/DDBJ whole genome shotgun (WGS) entry which is preliminary data.</text>
</comment>
<feature type="transmembrane region" description="Helical" evidence="7">
    <location>
        <begin position="21"/>
        <end position="46"/>
    </location>
</feature>
<gene>
    <name evidence="10" type="ORF">QRD02_01560</name>
</gene>
<keyword evidence="4 7" id="KW-0812">Transmembrane</keyword>
<dbReference type="EMBL" id="JAUGQQ010000001">
    <property type="protein sequence ID" value="MDN3723054.1"/>
    <property type="molecule type" value="Genomic_DNA"/>
</dbReference>
<dbReference type="InterPro" id="IPR003838">
    <property type="entry name" value="ABC3_permease_C"/>
</dbReference>
<evidence type="ECO:0000259" key="8">
    <source>
        <dbReference type="Pfam" id="PF02687"/>
    </source>
</evidence>
<name>A0ABT8DEN4_9FLAO</name>
<protein>
    <submittedName>
        <fullName evidence="10">FtsX-like permease family protein</fullName>
    </submittedName>
</protein>
<evidence type="ECO:0000259" key="9">
    <source>
        <dbReference type="Pfam" id="PF12704"/>
    </source>
</evidence>
<keyword evidence="6 7" id="KW-0472">Membrane</keyword>
<dbReference type="Proteomes" id="UP001244787">
    <property type="component" value="Unassembled WGS sequence"/>
</dbReference>
<evidence type="ECO:0000256" key="6">
    <source>
        <dbReference type="ARBA" id="ARBA00023136"/>
    </source>
</evidence>
<proteinExistence type="inferred from homology"/>
<feature type="transmembrane region" description="Helical" evidence="7">
    <location>
        <begin position="323"/>
        <end position="351"/>
    </location>
</feature>
<keyword evidence="3" id="KW-1003">Cell membrane</keyword>
<feature type="domain" description="ABC3 transporter permease C-terminal" evidence="8">
    <location>
        <begin position="279"/>
        <end position="397"/>
    </location>
</feature>
<comment type="similarity">
    <text evidence="2">Belongs to the ABC-4 integral membrane protein family. LolC/E subfamily.</text>
</comment>
<feature type="transmembrane region" description="Helical" evidence="7">
    <location>
        <begin position="275"/>
        <end position="302"/>
    </location>
</feature>
<accession>A0ABT8DEN4</accession>
<evidence type="ECO:0000256" key="7">
    <source>
        <dbReference type="SAM" id="Phobius"/>
    </source>
</evidence>
<sequence>MNFSLYIAKRYLFSKSSNNAINIITIIAAIGVVVGAMSLFIVLSGFSGLKDFSLQFTNVFDSDLKIYPESGKTISLSEAQNEQLKNIEGIATFSEIIEERVFLHYKGKNHIAYIKGVDSLYGKVINLDSIMYYGEWLGPDNREVVLGLSTIAKLSLGVRDYGAPLEIYVPKPGTGQIDVLNPTDAFSKENVIVSGVYQVNEDLDAKYVFTDIEFAHKLLSMDSTKISSLEIKLLANTSEENVRREIEKIFSEKILIKNRIQQNDALYKMLNTENIAVYLIFTLVLIIALFNVVGSIIMMVLDKRKNIKTLYNMGASLKEIRRIFFLQGTLMTVLGGLLGIFLGILAVWAQLKFEFIAITSTLPYPVKLQPINILIVFVTISVLGIIASKIASSRVRGKLLV</sequence>
<dbReference type="PANTHER" id="PTHR30489">
    <property type="entry name" value="LIPOPROTEIN-RELEASING SYSTEM TRANSMEMBRANE PROTEIN LOLE"/>
    <property type="match status" value="1"/>
</dbReference>
<evidence type="ECO:0000256" key="5">
    <source>
        <dbReference type="ARBA" id="ARBA00022989"/>
    </source>
</evidence>